<evidence type="ECO:0000313" key="5">
    <source>
        <dbReference type="Proteomes" id="UP000587760"/>
    </source>
</evidence>
<comment type="caution">
    <text evidence="4">The sequence shown here is derived from an EMBL/GenBank/DDBJ whole genome shotgun (WGS) entry which is preliminary data.</text>
</comment>
<feature type="domain" description="Bacterial sugar transferase" evidence="3">
    <location>
        <begin position="157"/>
        <end position="347"/>
    </location>
</feature>
<gene>
    <name evidence="4" type="ORF">HNR50_000878</name>
</gene>
<protein>
    <submittedName>
        <fullName evidence="4">Lipopolysaccharide/colanic/teichoic acid biosynthesis glycosyltransferase</fullName>
    </submittedName>
</protein>
<evidence type="ECO:0000313" key="4">
    <source>
        <dbReference type="EMBL" id="MBB6479245.1"/>
    </source>
</evidence>
<dbReference type="Pfam" id="PF02397">
    <property type="entry name" value="Bac_transf"/>
    <property type="match status" value="1"/>
</dbReference>
<keyword evidence="2" id="KW-0812">Transmembrane</keyword>
<feature type="transmembrane region" description="Helical" evidence="2">
    <location>
        <begin position="159"/>
        <end position="183"/>
    </location>
</feature>
<proteinExistence type="inferred from homology"/>
<keyword evidence="5" id="KW-1185">Reference proteome</keyword>
<accession>A0A841R5W5</accession>
<keyword evidence="4" id="KW-0808">Transferase</keyword>
<sequence>MGRTLTGIKRINSTFENIFTYEEFRALITYERSRSDRNGSVFSIIVLDTSQKQQKSLKNIVNKITHVARTIDCIGWYEDDNIAILLPDTREEGAIVFGNKLVSELNLIKENIHLEIYSYPDHWLSNMDEKKTAKNRNNNSLKNMMERQFVMKMPFWKRALDISVSILMIILSSPILLFTVLYIKIVSPGPVFFTQSRIGYKGMPFKFYKFRSMHYGNNQGYHGKHAQSFIKDGDVPMEKLDEADPRIIPGGRILRKSCIDEMPQLINVLKGEMSLVGPRPCIPYEAEEYLRWHTHRFDTVPGMTGLWQVSGKNKLTFKQMIRLDIQYCRNMSLRRDIGIIIKTPSAIAFMIIESIKNKLENKRITDFQRHQVQKSSKPII</sequence>
<evidence type="ECO:0000259" key="3">
    <source>
        <dbReference type="Pfam" id="PF02397"/>
    </source>
</evidence>
<name>A0A841R5W5_9SPIO</name>
<dbReference type="Proteomes" id="UP000587760">
    <property type="component" value="Unassembled WGS sequence"/>
</dbReference>
<dbReference type="EMBL" id="JACHGJ010000001">
    <property type="protein sequence ID" value="MBB6479245.1"/>
    <property type="molecule type" value="Genomic_DNA"/>
</dbReference>
<comment type="similarity">
    <text evidence="1">Belongs to the bacterial sugar transferase family.</text>
</comment>
<dbReference type="GO" id="GO:0016780">
    <property type="term" value="F:phosphotransferase activity, for other substituted phosphate groups"/>
    <property type="evidence" value="ECO:0007669"/>
    <property type="project" value="TreeGrafter"/>
</dbReference>
<keyword evidence="2" id="KW-0472">Membrane</keyword>
<dbReference type="PANTHER" id="PTHR30576">
    <property type="entry name" value="COLANIC BIOSYNTHESIS UDP-GLUCOSE LIPID CARRIER TRANSFERASE"/>
    <property type="match status" value="1"/>
</dbReference>
<organism evidence="4 5">
    <name type="scientific">Spirochaeta isovalerica</name>
    <dbReference type="NCBI Taxonomy" id="150"/>
    <lineage>
        <taxon>Bacteria</taxon>
        <taxon>Pseudomonadati</taxon>
        <taxon>Spirochaetota</taxon>
        <taxon>Spirochaetia</taxon>
        <taxon>Spirochaetales</taxon>
        <taxon>Spirochaetaceae</taxon>
        <taxon>Spirochaeta</taxon>
    </lineage>
</organism>
<keyword evidence="2" id="KW-1133">Transmembrane helix</keyword>
<dbReference type="InterPro" id="IPR003362">
    <property type="entry name" value="Bact_transf"/>
</dbReference>
<dbReference type="PANTHER" id="PTHR30576:SF10">
    <property type="entry name" value="SLL5057 PROTEIN"/>
    <property type="match status" value="1"/>
</dbReference>
<dbReference type="RefSeq" id="WP_184744250.1">
    <property type="nucleotide sequence ID" value="NZ_JACHGJ010000001.1"/>
</dbReference>
<dbReference type="AlphaFoldDB" id="A0A841R5W5"/>
<evidence type="ECO:0000256" key="1">
    <source>
        <dbReference type="ARBA" id="ARBA00006464"/>
    </source>
</evidence>
<evidence type="ECO:0000256" key="2">
    <source>
        <dbReference type="SAM" id="Phobius"/>
    </source>
</evidence>
<reference evidence="4 5" key="1">
    <citation type="submission" date="2020-08" db="EMBL/GenBank/DDBJ databases">
        <title>Genomic Encyclopedia of Type Strains, Phase IV (KMG-IV): sequencing the most valuable type-strain genomes for metagenomic binning, comparative biology and taxonomic classification.</title>
        <authorList>
            <person name="Goeker M."/>
        </authorList>
    </citation>
    <scope>NUCLEOTIDE SEQUENCE [LARGE SCALE GENOMIC DNA]</scope>
    <source>
        <strain evidence="4 5">DSM 2461</strain>
    </source>
</reference>